<gene>
    <name evidence="1" type="ORF">Tco_0910864</name>
</gene>
<keyword evidence="2" id="KW-1185">Reference proteome</keyword>
<evidence type="ECO:0000313" key="1">
    <source>
        <dbReference type="EMBL" id="GJT30589.1"/>
    </source>
</evidence>
<protein>
    <submittedName>
        <fullName evidence="1">Uncharacterized protein</fullName>
    </submittedName>
</protein>
<reference evidence="1" key="1">
    <citation type="journal article" date="2022" name="Int. J. Mol. Sci.">
        <title>Draft Genome of Tanacetum Coccineum: Genomic Comparison of Closely Related Tanacetum-Family Plants.</title>
        <authorList>
            <person name="Yamashiro T."/>
            <person name="Shiraishi A."/>
            <person name="Nakayama K."/>
            <person name="Satake H."/>
        </authorList>
    </citation>
    <scope>NUCLEOTIDE SEQUENCE</scope>
</reference>
<reference evidence="1" key="2">
    <citation type="submission" date="2022-01" db="EMBL/GenBank/DDBJ databases">
        <authorList>
            <person name="Yamashiro T."/>
            <person name="Shiraishi A."/>
            <person name="Satake H."/>
            <person name="Nakayama K."/>
        </authorList>
    </citation>
    <scope>NUCLEOTIDE SEQUENCE</scope>
</reference>
<sequence length="120" mass="13851">MFRKQSFKDLMQAIKSVEIVFVVNASSDWQKFENCLVKVHKTIVDQWELNKTITDVAKEVKRPKLGDKVSGEGSKCVHCGNLWNKTSTSLSKSRFTEAMVESRKYTVFLLFLFPEFHMGL</sequence>
<accession>A0ABQ5CV34</accession>
<name>A0ABQ5CV34_9ASTR</name>
<dbReference type="EMBL" id="BQNB010014638">
    <property type="protein sequence ID" value="GJT30589.1"/>
    <property type="molecule type" value="Genomic_DNA"/>
</dbReference>
<evidence type="ECO:0000313" key="2">
    <source>
        <dbReference type="Proteomes" id="UP001151760"/>
    </source>
</evidence>
<comment type="caution">
    <text evidence="1">The sequence shown here is derived from an EMBL/GenBank/DDBJ whole genome shotgun (WGS) entry which is preliminary data.</text>
</comment>
<organism evidence="1 2">
    <name type="scientific">Tanacetum coccineum</name>
    <dbReference type="NCBI Taxonomy" id="301880"/>
    <lineage>
        <taxon>Eukaryota</taxon>
        <taxon>Viridiplantae</taxon>
        <taxon>Streptophyta</taxon>
        <taxon>Embryophyta</taxon>
        <taxon>Tracheophyta</taxon>
        <taxon>Spermatophyta</taxon>
        <taxon>Magnoliopsida</taxon>
        <taxon>eudicotyledons</taxon>
        <taxon>Gunneridae</taxon>
        <taxon>Pentapetalae</taxon>
        <taxon>asterids</taxon>
        <taxon>campanulids</taxon>
        <taxon>Asterales</taxon>
        <taxon>Asteraceae</taxon>
        <taxon>Asteroideae</taxon>
        <taxon>Anthemideae</taxon>
        <taxon>Anthemidinae</taxon>
        <taxon>Tanacetum</taxon>
    </lineage>
</organism>
<proteinExistence type="predicted"/>
<dbReference type="Proteomes" id="UP001151760">
    <property type="component" value="Unassembled WGS sequence"/>
</dbReference>